<evidence type="ECO:0000313" key="2">
    <source>
        <dbReference type="EMBL" id="SHM82739.1"/>
    </source>
</evidence>
<comment type="similarity">
    <text evidence="1">Belongs to the LOR family.</text>
</comment>
<evidence type="ECO:0000256" key="1">
    <source>
        <dbReference type="ARBA" id="ARBA00005437"/>
    </source>
</evidence>
<dbReference type="Gene3D" id="2.40.160.200">
    <property type="entry name" value="LURP1-related"/>
    <property type="match status" value="1"/>
</dbReference>
<accession>A0A1M7LWV8</accession>
<dbReference type="RefSeq" id="WP_175547859.1">
    <property type="nucleotide sequence ID" value="NZ_FRCT01000016.1"/>
</dbReference>
<dbReference type="SUPFAM" id="SSF54518">
    <property type="entry name" value="Tubby C-terminal domain-like"/>
    <property type="match status" value="1"/>
</dbReference>
<dbReference type="Proteomes" id="UP000184394">
    <property type="component" value="Unassembled WGS sequence"/>
</dbReference>
<gene>
    <name evidence="2" type="ORF">SAMN04487860_11651</name>
</gene>
<dbReference type="EMBL" id="FRCT01000016">
    <property type="protein sequence ID" value="SHM82739.1"/>
    <property type="molecule type" value="Genomic_DNA"/>
</dbReference>
<name>A0A1M7LWV8_RUMFL</name>
<evidence type="ECO:0000313" key="3">
    <source>
        <dbReference type="Proteomes" id="UP000184394"/>
    </source>
</evidence>
<dbReference type="AlphaFoldDB" id="A0A1M7LWV8"/>
<dbReference type="InterPro" id="IPR007612">
    <property type="entry name" value="LOR"/>
</dbReference>
<proteinExistence type="inferred from homology"/>
<dbReference type="InterPro" id="IPR025659">
    <property type="entry name" value="Tubby-like_C"/>
</dbReference>
<dbReference type="InterPro" id="IPR038595">
    <property type="entry name" value="LOR_sf"/>
</dbReference>
<dbReference type="Pfam" id="PF04525">
    <property type="entry name" value="LOR"/>
    <property type="match status" value="1"/>
</dbReference>
<organism evidence="2 3">
    <name type="scientific">Ruminococcus flavefaciens</name>
    <dbReference type="NCBI Taxonomy" id="1265"/>
    <lineage>
        <taxon>Bacteria</taxon>
        <taxon>Bacillati</taxon>
        <taxon>Bacillota</taxon>
        <taxon>Clostridia</taxon>
        <taxon>Eubacteriales</taxon>
        <taxon>Oscillospiraceae</taxon>
        <taxon>Ruminococcus</taxon>
    </lineage>
</organism>
<reference evidence="2 3" key="1">
    <citation type="submission" date="2016-11" db="EMBL/GenBank/DDBJ databases">
        <authorList>
            <person name="Jaros S."/>
            <person name="Januszkiewicz K."/>
            <person name="Wedrychowicz H."/>
        </authorList>
    </citation>
    <scope>NUCLEOTIDE SEQUENCE [LARGE SCALE GENOMIC DNA]</scope>
    <source>
        <strain evidence="2 3">Y1</strain>
    </source>
</reference>
<sequence>MKLYFKQKVFSLRQRTSITDEYGNQVFNAVGEISIGRRMHLYDNNNNEVAFIQQRLMRLLPRFSVYIGNTHVTDIVKEFKFFKNDYHLEGIDWKINGSVMAHDYTIESGGRYIASIHKHWMTWGDSFEIDINDGEDIVLALAVIIAIDCVIDCSQSNN</sequence>
<protein>
    <submittedName>
        <fullName evidence="2">Uncharacterized protein YxjI</fullName>
    </submittedName>
</protein>